<dbReference type="RefSeq" id="WP_131000941.1">
    <property type="nucleotide sequence ID" value="NZ_JBHSZR010000002.1"/>
</dbReference>
<dbReference type="Proteomes" id="UP000291613">
    <property type="component" value="Unassembled WGS sequence"/>
</dbReference>
<feature type="region of interest" description="Disordered" evidence="1">
    <location>
        <begin position="24"/>
        <end position="47"/>
    </location>
</feature>
<gene>
    <name evidence="3" type="ORF">EYR15_00505</name>
</gene>
<dbReference type="AlphaFoldDB" id="A0A4Q9GK12"/>
<evidence type="ECO:0000256" key="1">
    <source>
        <dbReference type="SAM" id="MobiDB-lite"/>
    </source>
</evidence>
<dbReference type="Pfam" id="PF09539">
    <property type="entry name" value="DUF2385"/>
    <property type="match status" value="1"/>
</dbReference>
<accession>A0A4Q9GK12</accession>
<dbReference type="InterPro" id="IPR012645">
    <property type="entry name" value="CHP02301"/>
</dbReference>
<feature type="compositionally biased region" description="Pro residues" evidence="1">
    <location>
        <begin position="31"/>
        <end position="47"/>
    </location>
</feature>
<keyword evidence="2" id="KW-0732">Signal</keyword>
<name>A0A4Q9GK12_9HYPH</name>
<evidence type="ECO:0000313" key="3">
    <source>
        <dbReference type="EMBL" id="TBN54689.1"/>
    </source>
</evidence>
<reference evidence="3 4" key="1">
    <citation type="submission" date="2019-02" db="EMBL/GenBank/DDBJ databases">
        <title>Hansschlegelia quercus sp. nov., a novel methylotrophic bacterium from buds of oak (Quercus robur L.).</title>
        <authorList>
            <person name="Agafonova N.V."/>
            <person name="Kaparullina E.N."/>
            <person name="Grouzdev D.S."/>
            <person name="Doronina N.V."/>
        </authorList>
    </citation>
    <scope>NUCLEOTIDE SEQUENCE [LARGE SCALE GENOMIC DNA]</scope>
    <source>
        <strain evidence="3 4">Dub</strain>
    </source>
</reference>
<organism evidence="3 4">
    <name type="scientific">Hansschlegelia quercus</name>
    <dbReference type="NCBI Taxonomy" id="2528245"/>
    <lineage>
        <taxon>Bacteria</taxon>
        <taxon>Pseudomonadati</taxon>
        <taxon>Pseudomonadota</taxon>
        <taxon>Alphaproteobacteria</taxon>
        <taxon>Hyphomicrobiales</taxon>
        <taxon>Methylopilaceae</taxon>
        <taxon>Hansschlegelia</taxon>
    </lineage>
</organism>
<sequence length="145" mass="15529">MTGRVIAVSLVAIMLAATNAIAQGDRKPHAPAEPAPPAVDAAPPAPPPYEPQLMRLAEVLGALHHLRTVCGAADADIWRDRLAALIEAEAPSPDRRDRLAGAFNASFRTWARSYRSCTPSAKLAIDRFLGEAGRIAEDVRVRYGP</sequence>
<dbReference type="EMBL" id="SIUB01000001">
    <property type="protein sequence ID" value="TBN54689.1"/>
    <property type="molecule type" value="Genomic_DNA"/>
</dbReference>
<proteinExistence type="predicted"/>
<feature type="signal peptide" evidence="2">
    <location>
        <begin position="1"/>
        <end position="22"/>
    </location>
</feature>
<dbReference type="OrthoDB" id="8481666at2"/>
<keyword evidence="4" id="KW-1185">Reference proteome</keyword>
<dbReference type="NCBIfam" id="TIGR02301">
    <property type="entry name" value="TIGR02301 family protein"/>
    <property type="match status" value="1"/>
</dbReference>
<feature type="chain" id="PRO_5020973361" evidence="2">
    <location>
        <begin position="23"/>
        <end position="145"/>
    </location>
</feature>
<evidence type="ECO:0000256" key="2">
    <source>
        <dbReference type="SAM" id="SignalP"/>
    </source>
</evidence>
<comment type="caution">
    <text evidence="3">The sequence shown here is derived from an EMBL/GenBank/DDBJ whole genome shotgun (WGS) entry which is preliminary data.</text>
</comment>
<evidence type="ECO:0000313" key="4">
    <source>
        <dbReference type="Proteomes" id="UP000291613"/>
    </source>
</evidence>
<protein>
    <submittedName>
        <fullName evidence="3">TIGR02301 family protein</fullName>
    </submittedName>
</protein>